<feature type="domain" description="Neprosin PEP catalytic" evidence="2">
    <location>
        <begin position="10"/>
        <end position="236"/>
    </location>
</feature>
<sequence>MINLLLFVLFLATGNAGHRVHGIQRTLKEDLDGQNSIYNPKVHTTDQISASRLWVENADNKIEFGWHVAPKLYGNDGTYTYASWTVVHQDFHLGSLVNPTSIYGGVIMEFSIAISQDPVTKNWWLNIDNEGFGYFPATLFSNLGSANKVGWGGYSITPPGTTSPQTGSGYFPDDDFEHSCYFRYMSFQDSARQDFGPKTDMVDKTNDKSNCYGVDFYGDQKGEVGISMQFGGPGGN</sequence>
<reference evidence="3 4" key="1">
    <citation type="submission" date="2024-01" db="EMBL/GenBank/DDBJ databases">
        <title>The genomes of 5 underutilized Papilionoideae crops provide insights into root nodulation and disease resistanc.</title>
        <authorList>
            <person name="Jiang F."/>
        </authorList>
    </citation>
    <scope>NUCLEOTIDE SEQUENCE [LARGE SCALE GENOMIC DNA]</scope>
    <source>
        <strain evidence="3">DUOXIRENSHENG_FW03</strain>
        <tissue evidence="3">Leaves</tissue>
    </source>
</reference>
<organism evidence="3 4">
    <name type="scientific">Psophocarpus tetragonolobus</name>
    <name type="common">Winged bean</name>
    <name type="synonym">Dolichos tetragonolobus</name>
    <dbReference type="NCBI Taxonomy" id="3891"/>
    <lineage>
        <taxon>Eukaryota</taxon>
        <taxon>Viridiplantae</taxon>
        <taxon>Streptophyta</taxon>
        <taxon>Embryophyta</taxon>
        <taxon>Tracheophyta</taxon>
        <taxon>Spermatophyta</taxon>
        <taxon>Magnoliopsida</taxon>
        <taxon>eudicotyledons</taxon>
        <taxon>Gunneridae</taxon>
        <taxon>Pentapetalae</taxon>
        <taxon>rosids</taxon>
        <taxon>fabids</taxon>
        <taxon>Fabales</taxon>
        <taxon>Fabaceae</taxon>
        <taxon>Papilionoideae</taxon>
        <taxon>50 kb inversion clade</taxon>
        <taxon>NPAAA clade</taxon>
        <taxon>indigoferoid/millettioid clade</taxon>
        <taxon>Phaseoleae</taxon>
        <taxon>Psophocarpus</taxon>
    </lineage>
</organism>
<name>A0AAN9XFA9_PSOTE</name>
<dbReference type="PANTHER" id="PTHR31589:SF223">
    <property type="entry name" value="PROTEIN, PUTATIVE (DUF239)-RELATED"/>
    <property type="match status" value="1"/>
</dbReference>
<dbReference type="EMBL" id="JAYMYS010000006">
    <property type="protein sequence ID" value="KAK7390493.1"/>
    <property type="molecule type" value="Genomic_DNA"/>
</dbReference>
<evidence type="ECO:0000259" key="2">
    <source>
        <dbReference type="PROSITE" id="PS52045"/>
    </source>
</evidence>
<proteinExistence type="predicted"/>
<evidence type="ECO:0000313" key="4">
    <source>
        <dbReference type="Proteomes" id="UP001386955"/>
    </source>
</evidence>
<comment type="caution">
    <text evidence="3">The sequence shown here is derived from an EMBL/GenBank/DDBJ whole genome shotgun (WGS) entry which is preliminary data.</text>
</comment>
<feature type="signal peptide" evidence="1">
    <location>
        <begin position="1"/>
        <end position="16"/>
    </location>
</feature>
<gene>
    <name evidence="3" type="ORF">VNO78_25800</name>
</gene>
<dbReference type="AlphaFoldDB" id="A0AAN9XFA9"/>
<evidence type="ECO:0000313" key="3">
    <source>
        <dbReference type="EMBL" id="KAK7390493.1"/>
    </source>
</evidence>
<dbReference type="PANTHER" id="PTHR31589">
    <property type="entry name" value="PROTEIN, PUTATIVE (DUF239)-RELATED-RELATED"/>
    <property type="match status" value="1"/>
</dbReference>
<evidence type="ECO:0000256" key="1">
    <source>
        <dbReference type="SAM" id="SignalP"/>
    </source>
</evidence>
<dbReference type="Pfam" id="PF03080">
    <property type="entry name" value="Neprosin"/>
    <property type="match status" value="1"/>
</dbReference>
<dbReference type="Proteomes" id="UP001386955">
    <property type="component" value="Unassembled WGS sequence"/>
</dbReference>
<dbReference type="InterPro" id="IPR053168">
    <property type="entry name" value="Glutamic_endopeptidase"/>
</dbReference>
<feature type="chain" id="PRO_5042897319" description="Neprosin PEP catalytic domain-containing protein" evidence="1">
    <location>
        <begin position="17"/>
        <end position="236"/>
    </location>
</feature>
<protein>
    <recommendedName>
        <fullName evidence="2">Neprosin PEP catalytic domain-containing protein</fullName>
    </recommendedName>
</protein>
<accession>A0AAN9XFA9</accession>
<keyword evidence="1" id="KW-0732">Signal</keyword>
<keyword evidence="4" id="KW-1185">Reference proteome</keyword>
<dbReference type="InterPro" id="IPR004314">
    <property type="entry name" value="Neprosin"/>
</dbReference>
<dbReference type="PROSITE" id="PS52045">
    <property type="entry name" value="NEPROSIN_PEP_CD"/>
    <property type="match status" value="1"/>
</dbReference>